<accession>A0A5J6THU1</accession>
<keyword evidence="2" id="KW-1185">Reference proteome</keyword>
<dbReference type="RefSeq" id="YP_010013472.1">
    <property type="nucleotide sequence ID" value="NC_053511.1"/>
</dbReference>
<sequence length="70" mass="7490">MSALENVKAGLKELRAEADAIIYNPSTTALNGFAAAARSRAFKEALDLIELEELASVLDGAVIKRKEADQ</sequence>
<evidence type="ECO:0000313" key="2">
    <source>
        <dbReference type="Proteomes" id="UP000327317"/>
    </source>
</evidence>
<organism evidence="1 2">
    <name type="scientific">Mycobacterium phage DyoEdafos</name>
    <dbReference type="NCBI Taxonomy" id="2599860"/>
    <lineage>
        <taxon>Viruses</taxon>
        <taxon>Duplodnaviria</taxon>
        <taxon>Heunggongvirae</taxon>
        <taxon>Uroviricota</taxon>
        <taxon>Caudoviricetes</taxon>
        <taxon>Vilmaviridae</taxon>
        <taxon>Lclasvirinae</taxon>
        <taxon>Bromdenvirus</taxon>
        <taxon>Bromdenvirus dyoedafos</taxon>
    </lineage>
</organism>
<dbReference type="EMBL" id="MN234187">
    <property type="protein sequence ID" value="QFG10350.1"/>
    <property type="molecule type" value="Genomic_DNA"/>
</dbReference>
<name>A0A5J6THU1_9CAUD</name>
<dbReference type="KEGG" id="vg:63210076"/>
<proteinExistence type="predicted"/>
<reference evidence="1 2" key="1">
    <citation type="submission" date="2019-07" db="EMBL/GenBank/DDBJ databases">
        <authorList>
            <person name="Stoner T.H."/>
            <person name="Garlena R.A."/>
            <person name="Russell D.A."/>
            <person name="Pope W.H."/>
            <person name="Jacobs-Sera D."/>
            <person name="Hatfull G.F."/>
        </authorList>
    </citation>
    <scope>NUCLEOTIDE SEQUENCE [LARGE SCALE GENOMIC DNA]</scope>
</reference>
<dbReference type="Proteomes" id="UP000327317">
    <property type="component" value="Segment"/>
</dbReference>
<dbReference type="GeneID" id="63210076"/>
<protein>
    <submittedName>
        <fullName evidence="1">Uncharacterized protein</fullName>
    </submittedName>
</protein>
<gene>
    <name evidence="1" type="primary">138</name>
    <name evidence="1" type="ORF">SEA_DYOEDAFOS_138</name>
</gene>
<evidence type="ECO:0000313" key="1">
    <source>
        <dbReference type="EMBL" id="QFG10350.1"/>
    </source>
</evidence>